<keyword evidence="2" id="KW-1185">Reference proteome</keyword>
<comment type="caution">
    <text evidence="1">The sequence shown here is derived from an EMBL/GenBank/DDBJ whole genome shotgun (WGS) entry which is preliminary data.</text>
</comment>
<name>A0ABT5YIM8_9GAMM</name>
<dbReference type="Proteomes" id="UP001143391">
    <property type="component" value="Unassembled WGS sequence"/>
</dbReference>
<feature type="non-terminal residue" evidence="1">
    <location>
        <position position="1"/>
    </location>
</feature>
<evidence type="ECO:0000313" key="1">
    <source>
        <dbReference type="EMBL" id="MDF0752905.1"/>
    </source>
</evidence>
<protein>
    <submittedName>
        <fullName evidence="1">Uncharacterized protein</fullName>
    </submittedName>
</protein>
<evidence type="ECO:0000313" key="2">
    <source>
        <dbReference type="Proteomes" id="UP001143391"/>
    </source>
</evidence>
<dbReference type="RefSeq" id="WP_275710629.1">
    <property type="nucleotide sequence ID" value="NZ_JANCMW010000202.1"/>
</dbReference>
<sequence>TKRIAWFQSETTKISQGVPSAGIPAPQMIAWFDDDWASTPENDTLHATNEINAWKALVANNL</sequence>
<accession>A0ABT5YIM8</accession>
<gene>
    <name evidence="1" type="ORF">NLU14_22020</name>
</gene>
<organism evidence="1 2">
    <name type="scientific">Marinobacter iranensis</name>
    <dbReference type="NCBI Taxonomy" id="2962607"/>
    <lineage>
        <taxon>Bacteria</taxon>
        <taxon>Pseudomonadati</taxon>
        <taxon>Pseudomonadota</taxon>
        <taxon>Gammaproteobacteria</taxon>
        <taxon>Pseudomonadales</taxon>
        <taxon>Marinobacteraceae</taxon>
        <taxon>Marinobacter</taxon>
    </lineage>
</organism>
<reference evidence="1" key="1">
    <citation type="submission" date="2022-07" db="EMBL/GenBank/DDBJ databases">
        <title>Marinobacter iranensis a new bacterium isolate from a hipersaline lake in Iran.</title>
        <authorList>
            <person name="Mohammad A.M.A."/>
            <person name="Cristina S.-P."/>
            <person name="Antonio V."/>
        </authorList>
    </citation>
    <scope>NUCLEOTIDE SEQUENCE</scope>
    <source>
        <strain evidence="1">71-i</strain>
    </source>
</reference>
<proteinExistence type="predicted"/>
<dbReference type="EMBL" id="JANCMW010000202">
    <property type="protein sequence ID" value="MDF0752905.1"/>
    <property type="molecule type" value="Genomic_DNA"/>
</dbReference>